<proteinExistence type="predicted"/>
<dbReference type="PANTHER" id="PTHR43592">
    <property type="entry name" value="CAAX AMINO TERMINAL PROTEASE"/>
    <property type="match status" value="1"/>
</dbReference>
<gene>
    <name evidence="3" type="ORF">GETHOR_27640</name>
</gene>
<reference evidence="4" key="1">
    <citation type="journal article" date="2023" name="Int. J. Syst. Evol. Microbiol.">
        <title>Mesoterricola silvestris gen. nov., sp. nov., Mesoterricola sediminis sp. nov., Geothrix oryzae sp. nov., Geothrix edaphica sp. nov., Geothrix rubra sp. nov., and Geothrix limicola sp. nov., six novel members of Acidobacteriota isolated from soils.</title>
        <authorList>
            <person name="Itoh H."/>
            <person name="Sugisawa Y."/>
            <person name="Mise K."/>
            <person name="Xu Z."/>
            <person name="Kuniyasu M."/>
            <person name="Ushijima N."/>
            <person name="Kawano K."/>
            <person name="Kobayashi E."/>
            <person name="Shiratori Y."/>
            <person name="Masuda Y."/>
            <person name="Senoo K."/>
        </authorList>
    </citation>
    <scope>NUCLEOTIDE SEQUENCE [LARGE SCALE GENOMIC DNA]</scope>
    <source>
        <strain evidence="4">Red222</strain>
    </source>
</reference>
<keyword evidence="1" id="KW-0812">Transmembrane</keyword>
<dbReference type="RefSeq" id="WP_286354365.1">
    <property type="nucleotide sequence ID" value="NZ_AP027079.1"/>
</dbReference>
<keyword evidence="1" id="KW-1133">Transmembrane helix</keyword>
<name>A0ABN6V2R1_9BACT</name>
<accession>A0ABN6V2R1</accession>
<feature type="transmembrane region" description="Helical" evidence="1">
    <location>
        <begin position="304"/>
        <end position="329"/>
    </location>
</feature>
<organism evidence="3 4">
    <name type="scientific">Geothrix oryzae</name>
    <dbReference type="NCBI Taxonomy" id="2927975"/>
    <lineage>
        <taxon>Bacteria</taxon>
        <taxon>Pseudomonadati</taxon>
        <taxon>Acidobacteriota</taxon>
        <taxon>Holophagae</taxon>
        <taxon>Holophagales</taxon>
        <taxon>Holophagaceae</taxon>
        <taxon>Geothrix</taxon>
    </lineage>
</organism>
<feature type="transmembrane region" description="Helical" evidence="1">
    <location>
        <begin position="387"/>
        <end position="420"/>
    </location>
</feature>
<dbReference type="InterPro" id="IPR003675">
    <property type="entry name" value="Rce1/LyrA-like_dom"/>
</dbReference>
<keyword evidence="4" id="KW-1185">Reference proteome</keyword>
<sequence>MTSDRRAPWDPDRRWADPLIALLALLAMLAVGFTLRVRTSALRRPAERASLQGRMLEAVLAGPHLLTGAKIAPKAWTQAQHQLKEPWDRALLAVLMAELGEADQSDQARRLAAAPTGEAAKPFQGAFAAAYGTGPLPDRASREGIRRRMGSGYAAALLEARLLDREAPGTGAALRAEARSALLTRLGGLGALGLMVFLLGAGGLAMGLYLWSVRKQPPARPLPAWELSDRAAILILLVWFLAFFVAGNLAALLLLPWPSLRWAAVPLGTLLHAGVGVRLLCAAEGLRFRELWQRVAPGPVLKNLGWAAAFLALAVTLVLAVTLLSAPILKPDQNPQRDLQELLRGLSGWGPALTMFAVVAGLAPLFEELLFRGFLLPVLARRGRVGMALLVSALVFGAIHLQPTGLPTLATLGLVLGLALRHTGSLWPPILVHACWNGGIFLLMRALA</sequence>
<keyword evidence="1" id="KW-0472">Membrane</keyword>
<evidence type="ECO:0000259" key="2">
    <source>
        <dbReference type="Pfam" id="PF02517"/>
    </source>
</evidence>
<evidence type="ECO:0000313" key="4">
    <source>
        <dbReference type="Proteomes" id="UP001242010"/>
    </source>
</evidence>
<dbReference type="PANTHER" id="PTHR43592:SF15">
    <property type="entry name" value="CAAX AMINO TERMINAL PROTEASE FAMILY PROTEIN"/>
    <property type="match status" value="1"/>
</dbReference>
<dbReference type="Pfam" id="PF02517">
    <property type="entry name" value="Rce1-like"/>
    <property type="match status" value="1"/>
</dbReference>
<evidence type="ECO:0000313" key="3">
    <source>
        <dbReference type="EMBL" id="BDU70663.1"/>
    </source>
</evidence>
<feature type="transmembrane region" description="Helical" evidence="1">
    <location>
        <begin position="231"/>
        <end position="255"/>
    </location>
</feature>
<feature type="transmembrane region" description="Helical" evidence="1">
    <location>
        <begin position="426"/>
        <end position="447"/>
    </location>
</feature>
<protein>
    <recommendedName>
        <fullName evidence="2">CAAX prenyl protease 2/Lysostaphin resistance protein A-like domain-containing protein</fullName>
    </recommendedName>
</protein>
<feature type="transmembrane region" description="Helical" evidence="1">
    <location>
        <begin position="189"/>
        <end position="211"/>
    </location>
</feature>
<feature type="transmembrane region" description="Helical" evidence="1">
    <location>
        <begin position="15"/>
        <end position="35"/>
    </location>
</feature>
<evidence type="ECO:0000256" key="1">
    <source>
        <dbReference type="SAM" id="Phobius"/>
    </source>
</evidence>
<feature type="transmembrane region" description="Helical" evidence="1">
    <location>
        <begin position="349"/>
        <end position="366"/>
    </location>
</feature>
<dbReference type="EMBL" id="AP027079">
    <property type="protein sequence ID" value="BDU70663.1"/>
    <property type="molecule type" value="Genomic_DNA"/>
</dbReference>
<feature type="domain" description="CAAX prenyl protease 2/Lysostaphin resistance protein A-like" evidence="2">
    <location>
        <begin position="352"/>
        <end position="438"/>
    </location>
</feature>
<dbReference type="Proteomes" id="UP001242010">
    <property type="component" value="Chromosome"/>
</dbReference>